<evidence type="ECO:0000256" key="1">
    <source>
        <dbReference type="SAM" id="MobiDB-lite"/>
    </source>
</evidence>
<organism evidence="2 3">
    <name type="scientific">Lepeophtheirus salmonis</name>
    <name type="common">Salmon louse</name>
    <name type="synonym">Caligus salmonis</name>
    <dbReference type="NCBI Taxonomy" id="72036"/>
    <lineage>
        <taxon>Eukaryota</taxon>
        <taxon>Metazoa</taxon>
        <taxon>Ecdysozoa</taxon>
        <taxon>Arthropoda</taxon>
        <taxon>Crustacea</taxon>
        <taxon>Multicrustacea</taxon>
        <taxon>Hexanauplia</taxon>
        <taxon>Copepoda</taxon>
        <taxon>Siphonostomatoida</taxon>
        <taxon>Caligidae</taxon>
        <taxon>Lepeophtheirus</taxon>
    </lineage>
</organism>
<sequence>MPSSLLMNSIMLRFEGFEVSVNGTPDDNFIQLTNNNISPESIDKGSTTLVSEEPSNVAESSGMVLPNENQNCLSDHNGTNKDTDINKSTKPSSKEMDNTTKNIGTPLLNYVRTCLLKRKSGYSPTKAVNKNSCNVLKEGGDSLNQKQSILSCDSIFADDFNLRLKNEDSTANGKEFVTRNERRHNKRWILNRTILKDSICKERLHDVIVNTKIRIMKGMEILKEL</sequence>
<proteinExistence type="predicted"/>
<evidence type="ECO:0000313" key="3">
    <source>
        <dbReference type="Proteomes" id="UP000675881"/>
    </source>
</evidence>
<keyword evidence="3" id="KW-1185">Reference proteome</keyword>
<dbReference type="Proteomes" id="UP000675881">
    <property type="component" value="Chromosome 5"/>
</dbReference>
<dbReference type="EMBL" id="HG994584">
    <property type="protein sequence ID" value="CAF2935631.1"/>
    <property type="molecule type" value="Genomic_DNA"/>
</dbReference>
<evidence type="ECO:0000313" key="2">
    <source>
        <dbReference type="EMBL" id="CAF2935631.1"/>
    </source>
</evidence>
<feature type="compositionally biased region" description="Basic and acidic residues" evidence="1">
    <location>
        <begin position="78"/>
        <end position="98"/>
    </location>
</feature>
<gene>
    <name evidence="2" type="ORF">LSAA_9453</name>
</gene>
<name>A0A7R8CUE6_LEPSM</name>
<dbReference type="AlphaFoldDB" id="A0A7R8CUE6"/>
<accession>A0A7R8CUE6</accession>
<reference evidence="2" key="1">
    <citation type="submission" date="2021-02" db="EMBL/GenBank/DDBJ databases">
        <authorList>
            <person name="Bekaert M."/>
        </authorList>
    </citation>
    <scope>NUCLEOTIDE SEQUENCE</scope>
    <source>
        <strain evidence="2">IoA-00</strain>
    </source>
</reference>
<feature type="region of interest" description="Disordered" evidence="1">
    <location>
        <begin position="72"/>
        <end position="101"/>
    </location>
</feature>
<protein>
    <submittedName>
        <fullName evidence="2">(salmon louse) hypothetical protein</fullName>
    </submittedName>
</protein>